<feature type="compositionally biased region" description="Polar residues" evidence="4">
    <location>
        <begin position="328"/>
        <end position="343"/>
    </location>
</feature>
<evidence type="ECO:0000259" key="5">
    <source>
        <dbReference type="PROSITE" id="PS50002"/>
    </source>
</evidence>
<dbReference type="SMART" id="SM00326">
    <property type="entry name" value="SH3"/>
    <property type="match status" value="1"/>
</dbReference>
<dbReference type="InterPro" id="IPR001452">
    <property type="entry name" value="SH3_domain"/>
</dbReference>
<dbReference type="InterPro" id="IPR051702">
    <property type="entry name" value="SH3_domain_YSC84-like"/>
</dbReference>
<comment type="caution">
    <text evidence="6">The sequence shown here is derived from an EMBL/GenBank/DDBJ whole genome shotgun (WGS) entry which is preliminary data.</text>
</comment>
<dbReference type="AlphaFoldDB" id="A0A8H5FHG0"/>
<dbReference type="GO" id="GO:0051017">
    <property type="term" value="P:actin filament bundle assembly"/>
    <property type="evidence" value="ECO:0007669"/>
    <property type="project" value="TreeGrafter"/>
</dbReference>
<dbReference type="OrthoDB" id="443981at2759"/>
<proteinExistence type="inferred from homology"/>
<feature type="region of interest" description="Disordered" evidence="4">
    <location>
        <begin position="325"/>
        <end position="396"/>
    </location>
</feature>
<dbReference type="InterPro" id="IPR033643">
    <property type="entry name" value="SYLF_SH3YL1-like"/>
</dbReference>
<dbReference type="CDD" id="cd11842">
    <property type="entry name" value="SH3_Ysc84p_like"/>
    <property type="match status" value="1"/>
</dbReference>
<dbReference type="InterPro" id="IPR007461">
    <property type="entry name" value="Ysc84_actin-binding"/>
</dbReference>
<dbReference type="CDD" id="cd11525">
    <property type="entry name" value="SYLF_SH3YL1_like"/>
    <property type="match status" value="1"/>
</dbReference>
<dbReference type="Gene3D" id="2.30.30.40">
    <property type="entry name" value="SH3 Domains"/>
    <property type="match status" value="1"/>
</dbReference>
<evidence type="ECO:0000256" key="4">
    <source>
        <dbReference type="SAM" id="MobiDB-lite"/>
    </source>
</evidence>
<dbReference type="Pfam" id="PF04366">
    <property type="entry name" value="Ysc84"/>
    <property type="match status" value="1"/>
</dbReference>
<comment type="similarity">
    <text evidence="1">Belongs to the SH3YL1 family.</text>
</comment>
<dbReference type="GO" id="GO:0051015">
    <property type="term" value="F:actin filament binding"/>
    <property type="evidence" value="ECO:0007669"/>
    <property type="project" value="TreeGrafter"/>
</dbReference>
<dbReference type="GO" id="GO:0035091">
    <property type="term" value="F:phosphatidylinositol binding"/>
    <property type="evidence" value="ECO:0007669"/>
    <property type="project" value="TreeGrafter"/>
</dbReference>
<evidence type="ECO:0000313" key="7">
    <source>
        <dbReference type="Proteomes" id="UP000541558"/>
    </source>
</evidence>
<dbReference type="GO" id="GO:0030479">
    <property type="term" value="C:actin cortical patch"/>
    <property type="evidence" value="ECO:0007669"/>
    <property type="project" value="TreeGrafter"/>
</dbReference>
<dbReference type="GO" id="GO:0051666">
    <property type="term" value="P:actin cortical patch localization"/>
    <property type="evidence" value="ECO:0007669"/>
    <property type="project" value="TreeGrafter"/>
</dbReference>
<dbReference type="InterPro" id="IPR036028">
    <property type="entry name" value="SH3-like_dom_sf"/>
</dbReference>
<name>A0A8H5FHG0_9AGAR</name>
<dbReference type="PROSITE" id="PS50002">
    <property type="entry name" value="SH3"/>
    <property type="match status" value="1"/>
</dbReference>
<dbReference type="EMBL" id="JAACJK010000057">
    <property type="protein sequence ID" value="KAF5336911.1"/>
    <property type="molecule type" value="Genomic_DNA"/>
</dbReference>
<feature type="compositionally biased region" description="Basic and acidic residues" evidence="4">
    <location>
        <begin position="14"/>
        <end position="28"/>
    </location>
</feature>
<keyword evidence="7" id="KW-1185">Reference proteome</keyword>
<feature type="domain" description="SH3" evidence="5">
    <location>
        <begin position="502"/>
        <end position="561"/>
    </location>
</feature>
<evidence type="ECO:0000313" key="6">
    <source>
        <dbReference type="EMBL" id="KAF5336911.1"/>
    </source>
</evidence>
<dbReference type="FunFam" id="2.30.30.40:FF:000100">
    <property type="entry name" value="SH3 domain-containing YSC84-like protein 1"/>
    <property type="match status" value="1"/>
</dbReference>
<dbReference type="PANTHER" id="PTHR15629">
    <property type="entry name" value="SH3YL1 PROTEIN"/>
    <property type="match status" value="1"/>
</dbReference>
<protein>
    <recommendedName>
        <fullName evidence="5">SH3 domain-containing protein</fullName>
    </recommendedName>
</protein>
<dbReference type="PANTHER" id="PTHR15629:SF2">
    <property type="entry name" value="SH3 DOMAIN-CONTAINING YSC84-LIKE PROTEIN 1"/>
    <property type="match status" value="1"/>
</dbReference>
<evidence type="ECO:0000256" key="1">
    <source>
        <dbReference type="ARBA" id="ARBA00007761"/>
    </source>
</evidence>
<feature type="region of interest" description="Disordered" evidence="4">
    <location>
        <begin position="1"/>
        <end position="39"/>
    </location>
</feature>
<evidence type="ECO:0000256" key="3">
    <source>
        <dbReference type="PROSITE-ProRule" id="PRU00192"/>
    </source>
</evidence>
<dbReference type="SUPFAM" id="SSF50044">
    <property type="entry name" value="SH3-domain"/>
    <property type="match status" value="1"/>
</dbReference>
<dbReference type="Proteomes" id="UP000541558">
    <property type="component" value="Unassembled WGS sequence"/>
</dbReference>
<gene>
    <name evidence="6" type="ORF">D9611_003449</name>
</gene>
<organism evidence="6 7">
    <name type="scientific">Ephemerocybe angulata</name>
    <dbReference type="NCBI Taxonomy" id="980116"/>
    <lineage>
        <taxon>Eukaryota</taxon>
        <taxon>Fungi</taxon>
        <taxon>Dikarya</taxon>
        <taxon>Basidiomycota</taxon>
        <taxon>Agaricomycotina</taxon>
        <taxon>Agaricomycetes</taxon>
        <taxon>Agaricomycetidae</taxon>
        <taxon>Agaricales</taxon>
        <taxon>Agaricineae</taxon>
        <taxon>Psathyrellaceae</taxon>
        <taxon>Ephemerocybe</taxon>
    </lineage>
</organism>
<evidence type="ECO:0000256" key="2">
    <source>
        <dbReference type="ARBA" id="ARBA00022443"/>
    </source>
</evidence>
<dbReference type="Pfam" id="PF00018">
    <property type="entry name" value="SH3_1"/>
    <property type="match status" value="1"/>
</dbReference>
<feature type="compositionally biased region" description="Polar residues" evidence="4">
    <location>
        <begin position="364"/>
        <end position="396"/>
    </location>
</feature>
<reference evidence="6 7" key="1">
    <citation type="journal article" date="2020" name="ISME J.">
        <title>Uncovering the hidden diversity of litter-decomposition mechanisms in mushroom-forming fungi.</title>
        <authorList>
            <person name="Floudas D."/>
            <person name="Bentzer J."/>
            <person name="Ahren D."/>
            <person name="Johansson T."/>
            <person name="Persson P."/>
            <person name="Tunlid A."/>
        </authorList>
    </citation>
    <scope>NUCLEOTIDE SEQUENCE [LARGE SCALE GENOMIC DNA]</scope>
    <source>
        <strain evidence="6 7">CBS 175.51</strain>
    </source>
</reference>
<accession>A0A8H5FHG0</accession>
<sequence>MFSDKISQRAPSSDIREPQGRAFNHPETDATAGRVGWWPLPERGGPRSFLGMTARASPKWIGPELRQVNTVAALHYVSTHIPVMKLNSPLPQPLSKECAKAAKIFKSFIDSGNNGLDGVIPRSILEQAKGFAIFTIVKAGFIFSARAGSGIVIARLDDGTWSPPSAIGTAGVGFGGQAGAEVTDFLVVLNSRSAVRSFMAAGSLTLGGNMSVALGPLGRNGEASGALNTNGKVAAMYSYSKTRGLFGGVSLEGSVIVERQDANALAYNSPVTARMLLGGMVDQPEWAIPLIKTIEACTGLPNGRTWINDSPRDLYNRQYSFGEGVGSAGSTPQPTGSLSSTPSFLKKKKKPEQFPPASWGAPSESGSYFSNPPTREPSQASDFGTNSASRSNFRTQFDSNYDAVPAFASKARAHDDSIPPYQEDPMVISTLNRNKHTRSTSLFNPSSRAYTSAPTANTELNGVIEDYDDPFNPSSSNSKSLHTRRHTTMIQPKPELTRPLSDGIARAIALYNFQAAESGDLSFSKGDVITITKKSNSTDDWWTGKLNGREGIFPANFVELA</sequence>
<dbReference type="PRINTS" id="PR00452">
    <property type="entry name" value="SH3DOMAIN"/>
</dbReference>
<keyword evidence="2 3" id="KW-0728">SH3 domain</keyword>